<dbReference type="InParanoid" id="A0A194XHS1"/>
<dbReference type="Pfam" id="PF01266">
    <property type="entry name" value="DAO"/>
    <property type="match status" value="1"/>
</dbReference>
<feature type="domain" description="FAD dependent oxidoreductase" evidence="1">
    <location>
        <begin position="10"/>
        <end position="392"/>
    </location>
</feature>
<dbReference type="EMBL" id="KQ947410">
    <property type="protein sequence ID" value="KUJ19765.1"/>
    <property type="molecule type" value="Genomic_DNA"/>
</dbReference>
<dbReference type="GO" id="GO:0005829">
    <property type="term" value="C:cytosol"/>
    <property type="evidence" value="ECO:0007669"/>
    <property type="project" value="GOC"/>
</dbReference>
<gene>
    <name evidence="2" type="ORF">LY89DRAFT_705681</name>
</gene>
<accession>A0A194XHS1</accession>
<dbReference type="Proteomes" id="UP000070700">
    <property type="component" value="Unassembled WGS sequence"/>
</dbReference>
<dbReference type="KEGG" id="psco:LY89DRAFT_705681"/>
<proteinExistence type="predicted"/>
<dbReference type="GO" id="GO:0005770">
    <property type="term" value="C:late endosome"/>
    <property type="evidence" value="ECO:0007669"/>
    <property type="project" value="TreeGrafter"/>
</dbReference>
<name>A0A194XHS1_MOLSC</name>
<sequence length="413" mass="44061">MASEPRPRNIVIVGGGIIGCTCSYFLTRHPSFDPSIHKITIIEATAIASGASGKAGGLLALWAYPANIVKLSYQLHAELAQKHDGAKRWGYRAVHCGSLRAKGRIFGDADGKTVGNNGEEWKKLPKTDNKKAKSIAAGIPKDLDWFDAEAVKGYSEMGTPSTTAQVHPYQFTTSMADLAKEAGAKIILGSVTAVDSFGDGVKGVTYEDKDTKHIHTLPATDVILAAGPWTSHVYPEAPIEAMRAHSVVIKADVTPYAVFSEIDLPKDFGRTGGGDVKKKRHGLSVSPEMYARPDGTVYACGEGDTLIPLPKTSDLVVCDEDRCQDIIDYCVSISTPMREGDVLARQACYLPSVAGGGGPLIGETGTKGLFMATGHTCWGIQNSCATGKLISEFVFDGKAKSAKIDSLDPRRFL</sequence>
<dbReference type="PANTHER" id="PTHR13847:SF150">
    <property type="entry name" value="OXIDOREDUCTASE TDA3-RELATED"/>
    <property type="match status" value="1"/>
</dbReference>
<dbReference type="RefSeq" id="XP_018074120.1">
    <property type="nucleotide sequence ID" value="XM_018217469.1"/>
</dbReference>
<evidence type="ECO:0000313" key="3">
    <source>
        <dbReference type="Proteomes" id="UP000070700"/>
    </source>
</evidence>
<dbReference type="InterPro" id="IPR036188">
    <property type="entry name" value="FAD/NAD-bd_sf"/>
</dbReference>
<dbReference type="GeneID" id="28827195"/>
<dbReference type="Gene3D" id="3.50.50.60">
    <property type="entry name" value="FAD/NAD(P)-binding domain"/>
    <property type="match status" value="1"/>
</dbReference>
<reference evidence="2 3" key="1">
    <citation type="submission" date="2015-10" db="EMBL/GenBank/DDBJ databases">
        <title>Full genome of DAOMC 229536 Phialocephala scopiformis, a fungal endophyte of spruce producing the potent anti-insectan compound rugulosin.</title>
        <authorList>
            <consortium name="DOE Joint Genome Institute"/>
            <person name="Walker A.K."/>
            <person name="Frasz S.L."/>
            <person name="Seifert K.A."/>
            <person name="Miller J.D."/>
            <person name="Mondo S.J."/>
            <person name="Labutti K."/>
            <person name="Lipzen A."/>
            <person name="Dockter R."/>
            <person name="Kennedy M."/>
            <person name="Grigoriev I.V."/>
            <person name="Spatafora J.W."/>
        </authorList>
    </citation>
    <scope>NUCLEOTIDE SEQUENCE [LARGE SCALE GENOMIC DNA]</scope>
    <source>
        <strain evidence="2 3">CBS 120377</strain>
    </source>
</reference>
<dbReference type="FunCoup" id="A0A194XHS1">
    <property type="interactions" value="100"/>
</dbReference>
<dbReference type="SUPFAM" id="SSF51905">
    <property type="entry name" value="FAD/NAD(P)-binding domain"/>
    <property type="match status" value="1"/>
</dbReference>
<dbReference type="PROSITE" id="PS51257">
    <property type="entry name" value="PROKAR_LIPOPROTEIN"/>
    <property type="match status" value="1"/>
</dbReference>
<dbReference type="AlphaFoldDB" id="A0A194XHS1"/>
<dbReference type="PANTHER" id="PTHR13847">
    <property type="entry name" value="SARCOSINE DEHYDROGENASE-RELATED"/>
    <property type="match status" value="1"/>
</dbReference>
<dbReference type="OrthoDB" id="498204at2759"/>
<dbReference type="InterPro" id="IPR006076">
    <property type="entry name" value="FAD-dep_OxRdtase"/>
</dbReference>
<dbReference type="Gene3D" id="3.30.9.10">
    <property type="entry name" value="D-Amino Acid Oxidase, subunit A, domain 2"/>
    <property type="match status" value="1"/>
</dbReference>
<evidence type="ECO:0000313" key="2">
    <source>
        <dbReference type="EMBL" id="KUJ19765.1"/>
    </source>
</evidence>
<evidence type="ECO:0000259" key="1">
    <source>
        <dbReference type="Pfam" id="PF01266"/>
    </source>
</evidence>
<organism evidence="2 3">
    <name type="scientific">Mollisia scopiformis</name>
    <name type="common">Conifer needle endophyte fungus</name>
    <name type="synonym">Phialocephala scopiformis</name>
    <dbReference type="NCBI Taxonomy" id="149040"/>
    <lineage>
        <taxon>Eukaryota</taxon>
        <taxon>Fungi</taxon>
        <taxon>Dikarya</taxon>
        <taxon>Ascomycota</taxon>
        <taxon>Pezizomycotina</taxon>
        <taxon>Leotiomycetes</taxon>
        <taxon>Helotiales</taxon>
        <taxon>Mollisiaceae</taxon>
        <taxon>Mollisia</taxon>
    </lineage>
</organism>
<keyword evidence="3" id="KW-1185">Reference proteome</keyword>
<protein>
    <submittedName>
        <fullName evidence="2">FAD dependent oxidoreductase</fullName>
    </submittedName>
</protein>
<dbReference type="GO" id="GO:0042147">
    <property type="term" value="P:retrograde transport, endosome to Golgi"/>
    <property type="evidence" value="ECO:0007669"/>
    <property type="project" value="TreeGrafter"/>
</dbReference>